<dbReference type="Gene3D" id="2.40.50.40">
    <property type="match status" value="1"/>
</dbReference>
<evidence type="ECO:0000313" key="6">
    <source>
        <dbReference type="EMBL" id="KAK4235287.1"/>
    </source>
</evidence>
<dbReference type="PROSITE" id="PS50013">
    <property type="entry name" value="CHROMO_2"/>
    <property type="match status" value="1"/>
</dbReference>
<proteinExistence type="predicted"/>
<dbReference type="InterPro" id="IPR023780">
    <property type="entry name" value="Chromo_domain"/>
</dbReference>
<protein>
    <recommendedName>
        <fullName evidence="5">Chromo domain-containing protein</fullName>
    </recommendedName>
</protein>
<dbReference type="GO" id="GO:0005634">
    <property type="term" value="C:nucleus"/>
    <property type="evidence" value="ECO:0007669"/>
    <property type="project" value="UniProtKB-SubCell"/>
</dbReference>
<feature type="compositionally biased region" description="Low complexity" evidence="4">
    <location>
        <begin position="157"/>
        <end position="166"/>
    </location>
</feature>
<dbReference type="InterPro" id="IPR051219">
    <property type="entry name" value="Heterochromatin_chromo-domain"/>
</dbReference>
<dbReference type="CDD" id="cd00024">
    <property type="entry name" value="CD_CSD"/>
    <property type="match status" value="1"/>
</dbReference>
<evidence type="ECO:0000256" key="2">
    <source>
        <dbReference type="ARBA" id="ARBA00011353"/>
    </source>
</evidence>
<feature type="region of interest" description="Disordered" evidence="4">
    <location>
        <begin position="143"/>
        <end position="185"/>
    </location>
</feature>
<keyword evidence="3" id="KW-0539">Nucleus</keyword>
<evidence type="ECO:0000313" key="7">
    <source>
        <dbReference type="Proteomes" id="UP001303760"/>
    </source>
</evidence>
<dbReference type="GO" id="GO:0006338">
    <property type="term" value="P:chromatin remodeling"/>
    <property type="evidence" value="ECO:0007669"/>
    <property type="project" value="UniProtKB-ARBA"/>
</dbReference>
<dbReference type="EMBL" id="MU860281">
    <property type="protein sequence ID" value="KAK4235287.1"/>
    <property type="molecule type" value="Genomic_DNA"/>
</dbReference>
<comment type="caution">
    <text evidence="6">The sequence shown here is derived from an EMBL/GenBank/DDBJ whole genome shotgun (WGS) entry which is preliminary data.</text>
</comment>
<dbReference type="Pfam" id="PF24626">
    <property type="entry name" value="SH3_Tf2-1"/>
    <property type="match status" value="1"/>
</dbReference>
<dbReference type="AlphaFoldDB" id="A0AAN7C5A2"/>
<dbReference type="SUPFAM" id="SSF54160">
    <property type="entry name" value="Chromo domain-like"/>
    <property type="match status" value="1"/>
</dbReference>
<dbReference type="SMART" id="SM00298">
    <property type="entry name" value="CHROMO"/>
    <property type="match status" value="1"/>
</dbReference>
<gene>
    <name evidence="6" type="ORF">C8A03DRAFT_17962</name>
</gene>
<feature type="non-terminal residue" evidence="6">
    <location>
        <position position="1"/>
    </location>
</feature>
<feature type="domain" description="Chromo" evidence="5">
    <location>
        <begin position="96"/>
        <end position="154"/>
    </location>
</feature>
<dbReference type="PANTHER" id="PTHR22812">
    <property type="entry name" value="CHROMOBOX PROTEIN"/>
    <property type="match status" value="1"/>
</dbReference>
<dbReference type="InterPro" id="IPR056924">
    <property type="entry name" value="SH3_Tf2-1"/>
</dbReference>
<comment type="subcellular location">
    <subcellularLocation>
        <location evidence="1">Nucleus</location>
    </subcellularLocation>
</comment>
<dbReference type="Proteomes" id="UP001303760">
    <property type="component" value="Unassembled WGS sequence"/>
</dbReference>
<name>A0AAN7C5A2_9PEZI</name>
<evidence type="ECO:0000259" key="5">
    <source>
        <dbReference type="PROSITE" id="PS50013"/>
    </source>
</evidence>
<accession>A0AAN7C5A2</accession>
<reference evidence="6" key="1">
    <citation type="journal article" date="2023" name="Mol. Phylogenet. Evol.">
        <title>Genome-scale phylogeny and comparative genomics of the fungal order Sordariales.</title>
        <authorList>
            <person name="Hensen N."/>
            <person name="Bonometti L."/>
            <person name="Westerberg I."/>
            <person name="Brannstrom I.O."/>
            <person name="Guillou S."/>
            <person name="Cros-Aarteil S."/>
            <person name="Calhoun S."/>
            <person name="Haridas S."/>
            <person name="Kuo A."/>
            <person name="Mondo S."/>
            <person name="Pangilinan J."/>
            <person name="Riley R."/>
            <person name="LaButti K."/>
            <person name="Andreopoulos B."/>
            <person name="Lipzen A."/>
            <person name="Chen C."/>
            <person name="Yan M."/>
            <person name="Daum C."/>
            <person name="Ng V."/>
            <person name="Clum A."/>
            <person name="Steindorff A."/>
            <person name="Ohm R.A."/>
            <person name="Martin F."/>
            <person name="Silar P."/>
            <person name="Natvig D.O."/>
            <person name="Lalanne C."/>
            <person name="Gautier V."/>
            <person name="Ament-Velasquez S.L."/>
            <person name="Kruys A."/>
            <person name="Hutchinson M.I."/>
            <person name="Powell A.J."/>
            <person name="Barry K."/>
            <person name="Miller A.N."/>
            <person name="Grigoriev I.V."/>
            <person name="Debuchy R."/>
            <person name="Gladieux P."/>
            <person name="Hiltunen Thoren M."/>
            <person name="Johannesson H."/>
        </authorList>
    </citation>
    <scope>NUCLEOTIDE SEQUENCE</scope>
    <source>
        <strain evidence="6">CBS 532.94</strain>
    </source>
</reference>
<organism evidence="6 7">
    <name type="scientific">Achaetomium macrosporum</name>
    <dbReference type="NCBI Taxonomy" id="79813"/>
    <lineage>
        <taxon>Eukaryota</taxon>
        <taxon>Fungi</taxon>
        <taxon>Dikarya</taxon>
        <taxon>Ascomycota</taxon>
        <taxon>Pezizomycotina</taxon>
        <taxon>Sordariomycetes</taxon>
        <taxon>Sordariomycetidae</taxon>
        <taxon>Sordariales</taxon>
        <taxon>Chaetomiaceae</taxon>
        <taxon>Achaetomium</taxon>
    </lineage>
</organism>
<evidence type="ECO:0000256" key="1">
    <source>
        <dbReference type="ARBA" id="ARBA00004123"/>
    </source>
</evidence>
<dbReference type="Pfam" id="PF00385">
    <property type="entry name" value="Chromo"/>
    <property type="match status" value="1"/>
</dbReference>
<comment type="subunit">
    <text evidence="2">Component of the NuA4 histone acetyltransferase complex.</text>
</comment>
<dbReference type="InterPro" id="IPR016197">
    <property type="entry name" value="Chromo-like_dom_sf"/>
</dbReference>
<sequence length="185" mass="21127">LSSYLVYIERNYKTGRPSQKSEPRWEGPFEVIKASSHAVTLKLPANMKVFNTFHVSMVRPYVPGGLPGQEETQQDVRANRGRVITRTDDGQEVQEFRFEEILDYGKAGNGRWQYLVKWEGYDEPTWQPATDLRGCDDAIWAFHDAHPDKPGPPTWVPRRNATRASPRSPPPAPEGRRRSPRLRGG</sequence>
<evidence type="ECO:0000256" key="4">
    <source>
        <dbReference type="SAM" id="MobiDB-lite"/>
    </source>
</evidence>
<evidence type="ECO:0000256" key="3">
    <source>
        <dbReference type="ARBA" id="ARBA00023242"/>
    </source>
</evidence>
<dbReference type="InterPro" id="IPR000953">
    <property type="entry name" value="Chromo/chromo_shadow_dom"/>
</dbReference>
<reference evidence="6" key="2">
    <citation type="submission" date="2023-05" db="EMBL/GenBank/DDBJ databases">
        <authorList>
            <consortium name="Lawrence Berkeley National Laboratory"/>
            <person name="Steindorff A."/>
            <person name="Hensen N."/>
            <person name="Bonometti L."/>
            <person name="Westerberg I."/>
            <person name="Brannstrom I.O."/>
            <person name="Guillou S."/>
            <person name="Cros-Aarteil S."/>
            <person name="Calhoun S."/>
            <person name="Haridas S."/>
            <person name="Kuo A."/>
            <person name="Mondo S."/>
            <person name="Pangilinan J."/>
            <person name="Riley R."/>
            <person name="Labutti K."/>
            <person name="Andreopoulos B."/>
            <person name="Lipzen A."/>
            <person name="Chen C."/>
            <person name="Yanf M."/>
            <person name="Daum C."/>
            <person name="Ng V."/>
            <person name="Clum A."/>
            <person name="Ohm R."/>
            <person name="Martin F."/>
            <person name="Silar P."/>
            <person name="Natvig D."/>
            <person name="Lalanne C."/>
            <person name="Gautier V."/>
            <person name="Ament-Velasquez S.L."/>
            <person name="Kruys A."/>
            <person name="Hutchinson M.I."/>
            <person name="Powell A.J."/>
            <person name="Barry K."/>
            <person name="Miller A.N."/>
            <person name="Grigoriev I.V."/>
            <person name="Debuchy R."/>
            <person name="Gladieux P."/>
            <person name="Thoren M.H."/>
            <person name="Johannesson H."/>
        </authorList>
    </citation>
    <scope>NUCLEOTIDE SEQUENCE</scope>
    <source>
        <strain evidence="6">CBS 532.94</strain>
    </source>
</reference>
<keyword evidence="7" id="KW-1185">Reference proteome</keyword>